<evidence type="ECO:0000256" key="1">
    <source>
        <dbReference type="SAM" id="MobiDB-lite"/>
    </source>
</evidence>
<keyword evidence="2" id="KW-1185">Reference proteome</keyword>
<feature type="compositionally biased region" description="Polar residues" evidence="1">
    <location>
        <begin position="85"/>
        <end position="100"/>
    </location>
</feature>
<evidence type="ECO:0000313" key="3">
    <source>
        <dbReference type="WBParaSite" id="HCON_00055750-00001"/>
    </source>
</evidence>
<organism evidence="2 3">
    <name type="scientific">Haemonchus contortus</name>
    <name type="common">Barber pole worm</name>
    <dbReference type="NCBI Taxonomy" id="6289"/>
    <lineage>
        <taxon>Eukaryota</taxon>
        <taxon>Metazoa</taxon>
        <taxon>Ecdysozoa</taxon>
        <taxon>Nematoda</taxon>
        <taxon>Chromadorea</taxon>
        <taxon>Rhabditida</taxon>
        <taxon>Rhabditina</taxon>
        <taxon>Rhabditomorpha</taxon>
        <taxon>Strongyloidea</taxon>
        <taxon>Trichostrongylidae</taxon>
        <taxon>Haemonchus</taxon>
    </lineage>
</organism>
<name>A0A7I4Y6M0_HAECO</name>
<evidence type="ECO:0000313" key="2">
    <source>
        <dbReference type="Proteomes" id="UP000025227"/>
    </source>
</evidence>
<feature type="compositionally biased region" description="Basic residues" evidence="1">
    <location>
        <begin position="104"/>
        <end position="114"/>
    </location>
</feature>
<dbReference type="OrthoDB" id="5876121at2759"/>
<protein>
    <submittedName>
        <fullName evidence="3">Mu-transpos_C domain-containing protein</fullName>
    </submittedName>
</protein>
<proteinExistence type="predicted"/>
<dbReference type="AlphaFoldDB" id="A0A7I4Y6M0"/>
<sequence>MTKAEPGQVLQRYGDRLYDIAVNGEIWKRRANQLRLRVNSDRRTTVPTTGFAELQLLRMSAPANVTRERETTQSTLAVGPKRSPAMSSFKRTTLSETQEIVGQRSKRSRRTPKR</sequence>
<feature type="region of interest" description="Disordered" evidence="1">
    <location>
        <begin position="62"/>
        <end position="114"/>
    </location>
</feature>
<accession>A0A7I4Y6M0</accession>
<dbReference type="WBParaSite" id="HCON_00055750-00001">
    <property type="protein sequence ID" value="HCON_00055750-00001"/>
    <property type="gene ID" value="HCON_00055750"/>
</dbReference>
<dbReference type="Proteomes" id="UP000025227">
    <property type="component" value="Unplaced"/>
</dbReference>
<reference evidence="3" key="1">
    <citation type="submission" date="2020-12" db="UniProtKB">
        <authorList>
            <consortium name="WormBaseParasite"/>
        </authorList>
    </citation>
    <scope>IDENTIFICATION</scope>
    <source>
        <strain evidence="3">MHco3</strain>
    </source>
</reference>